<dbReference type="AlphaFoldDB" id="A0A075MTD0"/>
<dbReference type="eggNOG" id="arCOG00371">
    <property type="taxonomic scope" value="Archaea"/>
</dbReference>
<organism evidence="2 3">
    <name type="scientific">Candidatus Nitrososphaera evergladensis SR1</name>
    <dbReference type="NCBI Taxonomy" id="1459636"/>
    <lineage>
        <taxon>Archaea</taxon>
        <taxon>Nitrososphaerota</taxon>
        <taxon>Nitrososphaeria</taxon>
        <taxon>Nitrososphaerales</taxon>
        <taxon>Nitrososphaeraceae</taxon>
        <taxon>Nitrososphaera</taxon>
    </lineage>
</organism>
<dbReference type="HOGENOM" id="CLU_477872_0_0_2"/>
<reference evidence="2 3" key="1">
    <citation type="journal article" date="2014" name="PLoS ONE">
        <title>Genome Sequence of Candidatus Nitrososphaera evergladensis from Group I.1b Enriched from Everglades Soil Reveals Novel Genomic Features of the Ammonia-Oxidizing Archaea.</title>
        <authorList>
            <person name="Zhalnina K.V."/>
            <person name="Dias R."/>
            <person name="Leonard M.T."/>
            <person name="Dorr de Quadros P."/>
            <person name="Camargo F.A."/>
            <person name="Drew J.C."/>
            <person name="Farmerie W.G."/>
            <person name="Daroub S.H."/>
            <person name="Triplett E.W."/>
        </authorList>
    </citation>
    <scope>NUCLEOTIDE SEQUENCE [LARGE SCALE GENOMIC DNA]</scope>
    <source>
        <strain evidence="2 3">SR1</strain>
    </source>
</reference>
<evidence type="ECO:0000256" key="1">
    <source>
        <dbReference type="SAM" id="Coils"/>
    </source>
</evidence>
<evidence type="ECO:0000313" key="3">
    <source>
        <dbReference type="Proteomes" id="UP000028194"/>
    </source>
</evidence>
<dbReference type="KEGG" id="nev:NTE_00483"/>
<dbReference type="EMBL" id="CP007174">
    <property type="protein sequence ID" value="AIF82564.1"/>
    <property type="molecule type" value="Genomic_DNA"/>
</dbReference>
<proteinExistence type="predicted"/>
<keyword evidence="3" id="KW-1185">Reference proteome</keyword>
<accession>A0A075MTD0</accession>
<protein>
    <submittedName>
        <fullName evidence="2">Uncharacterized protein</fullName>
    </submittedName>
</protein>
<evidence type="ECO:0000313" key="2">
    <source>
        <dbReference type="EMBL" id="AIF82564.1"/>
    </source>
</evidence>
<feature type="coiled-coil region" evidence="1">
    <location>
        <begin position="137"/>
        <end position="164"/>
    </location>
</feature>
<sequence>MIKKATRFFLYSMVKKFSPEQDNLIRSQWYQGLPRPEIERQADASAGHISDIVAEEKRLVGEGNVDTLRRLAIEVGKKGHTPVDIMRAIRFLNACNGLGMDDEKVIGCLPRVDEACKRGGIGIEGLPVDIESRLAKARELDARIQESERIAAEAEKHREEALRRAGQTDESLAKCQETRDFLASHGLVADSPERLKNALLNAEEANYDMEAIVAGISENESLRRGNASLATENAEIERRKAENAKVVGQQKSEMARNAEVLGKLHELERKGLGLPELTVIATTVSDVAVKNGMDGSTAVKKFIDDLKSTDYDRKAGFAVKADRLQKLCEEREAMHDQLKMEYAADKQAIQSLRVLYSRGVKNHEVVALKNIVVKSGASTTAELEDDITMYGTIKNANKEHEKRNKEVQTENLALEKRNELLKRENEALKKAGEEFRASFKKDTEEMTGTVKASREVLESATAGATQTVQKAVTDMEEKVKTFGTKIEGLSDTATRETDKIKKNQSLLRYDVLVRAEQGEPVSKAAAIASLVLAILAVRPMLTGVWLGDAGDHLDIVVDKMKYALKSGMIS</sequence>
<feature type="coiled-coil region" evidence="1">
    <location>
        <begin position="390"/>
        <end position="438"/>
    </location>
</feature>
<dbReference type="STRING" id="1459636.NTE_00483"/>
<keyword evidence="1" id="KW-0175">Coiled coil</keyword>
<gene>
    <name evidence="2" type="ORF">NTE_00483</name>
</gene>
<dbReference type="Proteomes" id="UP000028194">
    <property type="component" value="Chromosome"/>
</dbReference>
<name>A0A075MTD0_9ARCH</name>